<name>A0A5J9VII9_9POAL</name>
<keyword evidence="1" id="KW-0812">Transmembrane</keyword>
<evidence type="ECO:0000313" key="3">
    <source>
        <dbReference type="Proteomes" id="UP000324897"/>
    </source>
</evidence>
<gene>
    <name evidence="2" type="ORF">EJB05_17223</name>
</gene>
<feature type="non-terminal residue" evidence="2">
    <location>
        <position position="1"/>
    </location>
</feature>
<reference evidence="2 3" key="1">
    <citation type="journal article" date="2019" name="Sci. Rep.">
        <title>A high-quality genome of Eragrostis curvula grass provides insights into Poaceae evolution and supports new strategies to enhance forage quality.</title>
        <authorList>
            <person name="Carballo J."/>
            <person name="Santos B.A.C.M."/>
            <person name="Zappacosta D."/>
            <person name="Garbus I."/>
            <person name="Selva J.P."/>
            <person name="Gallo C.A."/>
            <person name="Diaz A."/>
            <person name="Albertini E."/>
            <person name="Caccamo M."/>
            <person name="Echenique V."/>
        </authorList>
    </citation>
    <scope>NUCLEOTIDE SEQUENCE [LARGE SCALE GENOMIC DNA]</scope>
    <source>
        <strain evidence="3">cv. Victoria</strain>
        <tissue evidence="2">Leaf</tissue>
    </source>
</reference>
<organism evidence="2 3">
    <name type="scientific">Eragrostis curvula</name>
    <name type="common">weeping love grass</name>
    <dbReference type="NCBI Taxonomy" id="38414"/>
    <lineage>
        <taxon>Eukaryota</taxon>
        <taxon>Viridiplantae</taxon>
        <taxon>Streptophyta</taxon>
        <taxon>Embryophyta</taxon>
        <taxon>Tracheophyta</taxon>
        <taxon>Spermatophyta</taxon>
        <taxon>Magnoliopsida</taxon>
        <taxon>Liliopsida</taxon>
        <taxon>Poales</taxon>
        <taxon>Poaceae</taxon>
        <taxon>PACMAD clade</taxon>
        <taxon>Chloridoideae</taxon>
        <taxon>Eragrostideae</taxon>
        <taxon>Eragrostidinae</taxon>
        <taxon>Eragrostis</taxon>
    </lineage>
</organism>
<dbReference type="Gramene" id="TVU35337">
    <property type="protein sequence ID" value="TVU35337"/>
    <property type="gene ID" value="EJB05_17223"/>
</dbReference>
<keyword evidence="1" id="KW-0472">Membrane</keyword>
<keyword evidence="3" id="KW-1185">Reference proteome</keyword>
<evidence type="ECO:0000313" key="2">
    <source>
        <dbReference type="EMBL" id="TVU35337.1"/>
    </source>
</evidence>
<keyword evidence="1" id="KW-1133">Transmembrane helix</keyword>
<evidence type="ECO:0000256" key="1">
    <source>
        <dbReference type="SAM" id="Phobius"/>
    </source>
</evidence>
<feature type="transmembrane region" description="Helical" evidence="1">
    <location>
        <begin position="51"/>
        <end position="72"/>
    </location>
</feature>
<dbReference type="AlphaFoldDB" id="A0A5J9VII9"/>
<sequence length="119" mass="13245">DMRVRVGCLLVVLCFFGGLTWSDSHSLGWFALALAATSQLLRMGSTDYHGNFSIPLFVASILGGISSLLWLTHPDLCVSRQYKLASYIVGIIRGTEAFLWCCRILARRVLTRIEGVHQE</sequence>
<protein>
    <submittedName>
        <fullName evidence="2">Uncharacterized protein</fullName>
    </submittedName>
</protein>
<accession>A0A5J9VII9</accession>
<dbReference type="Proteomes" id="UP000324897">
    <property type="component" value="Unassembled WGS sequence"/>
</dbReference>
<dbReference type="EMBL" id="RWGY01000009">
    <property type="protein sequence ID" value="TVU35337.1"/>
    <property type="molecule type" value="Genomic_DNA"/>
</dbReference>
<comment type="caution">
    <text evidence="2">The sequence shown here is derived from an EMBL/GenBank/DDBJ whole genome shotgun (WGS) entry which is preliminary data.</text>
</comment>
<dbReference type="OrthoDB" id="665483at2759"/>
<proteinExistence type="predicted"/>